<dbReference type="Proteomes" id="UP001549164">
    <property type="component" value="Unassembled WGS sequence"/>
</dbReference>
<reference evidence="1 2" key="1">
    <citation type="submission" date="2024-06" db="EMBL/GenBank/DDBJ databases">
        <title>Genomic Encyclopedia of Type Strains, Phase IV (KMG-IV): sequencing the most valuable type-strain genomes for metagenomic binning, comparative biology and taxonomic classification.</title>
        <authorList>
            <person name="Goeker M."/>
        </authorList>
    </citation>
    <scope>NUCLEOTIDE SEQUENCE [LARGE SCALE GENOMIC DNA]</scope>
    <source>
        <strain evidence="1 2">DSM 28102</strain>
    </source>
</reference>
<name>A0ABV2IDS2_9HYPH</name>
<evidence type="ECO:0000313" key="2">
    <source>
        <dbReference type="Proteomes" id="UP001549164"/>
    </source>
</evidence>
<organism evidence="1 2">
    <name type="scientific">Martelella mangrovi</name>
    <dbReference type="NCBI Taxonomy" id="1397477"/>
    <lineage>
        <taxon>Bacteria</taxon>
        <taxon>Pseudomonadati</taxon>
        <taxon>Pseudomonadota</taxon>
        <taxon>Alphaproteobacteria</taxon>
        <taxon>Hyphomicrobiales</taxon>
        <taxon>Aurantimonadaceae</taxon>
        <taxon>Martelella</taxon>
    </lineage>
</organism>
<evidence type="ECO:0000313" key="1">
    <source>
        <dbReference type="EMBL" id="MET3601062.1"/>
    </source>
</evidence>
<comment type="caution">
    <text evidence="1">The sequence shown here is derived from an EMBL/GenBank/DDBJ whole genome shotgun (WGS) entry which is preliminary data.</text>
</comment>
<proteinExistence type="predicted"/>
<keyword evidence="2" id="KW-1185">Reference proteome</keyword>
<dbReference type="EMBL" id="JBEPLY010000011">
    <property type="protein sequence ID" value="MET3601062.1"/>
    <property type="molecule type" value="Genomic_DNA"/>
</dbReference>
<accession>A0ABV2IDS2</accession>
<sequence>MKNNLSPAGFVALAQADRTALNNITGNDAAGERLGCW</sequence>
<protein>
    <submittedName>
        <fullName evidence="1">Uncharacterized protein</fullName>
    </submittedName>
</protein>
<gene>
    <name evidence="1" type="ORF">ABID12_003013</name>
</gene>